<dbReference type="EnsemblMetazoa" id="XM_008187819.1">
    <property type="protein sequence ID" value="XP_008186041.1"/>
    <property type="gene ID" value="LOC103310236"/>
</dbReference>
<dbReference type="KEGG" id="api:103310236"/>
<feature type="domain" description="Transposable element P transposase-like GTP-binding insertion" evidence="2">
    <location>
        <begin position="42"/>
        <end position="100"/>
    </location>
</feature>
<feature type="region of interest" description="Disordered" evidence="1">
    <location>
        <begin position="107"/>
        <end position="172"/>
    </location>
</feature>
<feature type="compositionally biased region" description="Basic residues" evidence="1">
    <location>
        <begin position="144"/>
        <end position="172"/>
    </location>
</feature>
<proteinExistence type="predicted"/>
<organism evidence="3 4">
    <name type="scientific">Acyrthosiphon pisum</name>
    <name type="common">Pea aphid</name>
    <dbReference type="NCBI Taxonomy" id="7029"/>
    <lineage>
        <taxon>Eukaryota</taxon>
        <taxon>Metazoa</taxon>
        <taxon>Ecdysozoa</taxon>
        <taxon>Arthropoda</taxon>
        <taxon>Hexapoda</taxon>
        <taxon>Insecta</taxon>
        <taxon>Pterygota</taxon>
        <taxon>Neoptera</taxon>
        <taxon>Paraneoptera</taxon>
        <taxon>Hemiptera</taxon>
        <taxon>Sternorrhyncha</taxon>
        <taxon>Aphidomorpha</taxon>
        <taxon>Aphidoidea</taxon>
        <taxon>Aphididae</taxon>
        <taxon>Macrosiphini</taxon>
        <taxon>Acyrthosiphon</taxon>
    </lineage>
</organism>
<dbReference type="Proteomes" id="UP000007819">
    <property type="component" value="Chromosome A3"/>
</dbReference>
<dbReference type="AlphaFoldDB" id="A0A8R2B8A2"/>
<protein>
    <recommendedName>
        <fullName evidence="2">Transposable element P transposase-like GTP-binding insertion domain-containing protein</fullName>
    </recommendedName>
</protein>
<sequence length="172" mass="18354">MKNSANAIDVTSVELFNRVVEAHLPPNMCMVIKQYVEMGWNRLATKLSETHINPGPFQKMKVKYAAQVFNNTVAAAMQSCVQGGSLPLIAETTITFTKHIVKAAGTPKKKKLVAAKKPAAGEPAAKKAKKAAATKPKATTPKKAAAKAKKPAAVKPKSKKTPIKKTAAPKKK</sequence>
<keyword evidence="4" id="KW-1185">Reference proteome</keyword>
<evidence type="ECO:0000313" key="3">
    <source>
        <dbReference type="EnsemblMetazoa" id="XP_008186041.1"/>
    </source>
</evidence>
<dbReference type="OrthoDB" id="8120989at2759"/>
<evidence type="ECO:0000259" key="2">
    <source>
        <dbReference type="Pfam" id="PF21788"/>
    </source>
</evidence>
<accession>A0A8R2B8A2</accession>
<dbReference type="Pfam" id="PF21788">
    <property type="entry name" value="TNP-like_GBD"/>
    <property type="match status" value="1"/>
</dbReference>
<dbReference type="GeneID" id="103310236"/>
<evidence type="ECO:0000313" key="4">
    <source>
        <dbReference type="Proteomes" id="UP000007819"/>
    </source>
</evidence>
<evidence type="ECO:0000256" key="1">
    <source>
        <dbReference type="SAM" id="MobiDB-lite"/>
    </source>
</evidence>
<reference evidence="3" key="2">
    <citation type="submission" date="2022-06" db="UniProtKB">
        <authorList>
            <consortium name="EnsemblMetazoa"/>
        </authorList>
    </citation>
    <scope>IDENTIFICATION</scope>
</reference>
<reference evidence="4" key="1">
    <citation type="submission" date="2010-06" db="EMBL/GenBank/DDBJ databases">
        <authorList>
            <person name="Jiang H."/>
            <person name="Abraham K."/>
            <person name="Ali S."/>
            <person name="Alsbrooks S.L."/>
            <person name="Anim B.N."/>
            <person name="Anosike U.S."/>
            <person name="Attaway T."/>
            <person name="Bandaranaike D.P."/>
            <person name="Battles P.K."/>
            <person name="Bell S.N."/>
            <person name="Bell A.V."/>
            <person name="Beltran B."/>
            <person name="Bickham C."/>
            <person name="Bustamante Y."/>
            <person name="Caleb T."/>
            <person name="Canada A."/>
            <person name="Cardenas V."/>
            <person name="Carter K."/>
            <person name="Chacko J."/>
            <person name="Chandrabose M.N."/>
            <person name="Chavez D."/>
            <person name="Chavez A."/>
            <person name="Chen L."/>
            <person name="Chu H.-S."/>
            <person name="Claassen K.J."/>
            <person name="Cockrell R."/>
            <person name="Collins M."/>
            <person name="Cooper J.A."/>
            <person name="Cree A."/>
            <person name="Curry S.M."/>
            <person name="Da Y."/>
            <person name="Dao M.D."/>
            <person name="Das B."/>
            <person name="Davila M.-L."/>
            <person name="Davy-Carroll L."/>
            <person name="Denson S."/>
            <person name="Dinh H."/>
            <person name="Ebong V.E."/>
            <person name="Edwards J.R."/>
            <person name="Egan A."/>
            <person name="El-Daye J."/>
            <person name="Escobedo L."/>
            <person name="Fernandez S."/>
            <person name="Fernando P.R."/>
            <person name="Flagg N."/>
            <person name="Forbes L.D."/>
            <person name="Fowler R.G."/>
            <person name="Fu Q."/>
            <person name="Gabisi R.A."/>
            <person name="Ganer J."/>
            <person name="Garbino Pronczuk A."/>
            <person name="Garcia R.M."/>
            <person name="Garner T."/>
            <person name="Garrett T.E."/>
            <person name="Gonzalez D.A."/>
            <person name="Hamid H."/>
            <person name="Hawkins E.S."/>
            <person name="Hirani K."/>
            <person name="Hogues M.E."/>
            <person name="Hollins B."/>
            <person name="Hsiao C.-H."/>
            <person name="Jabil R."/>
            <person name="James M.L."/>
            <person name="Jhangiani S.N."/>
            <person name="Johnson B."/>
            <person name="Johnson Q."/>
            <person name="Joshi V."/>
            <person name="Kalu J.B."/>
            <person name="Kam C."/>
            <person name="Kashfia A."/>
            <person name="Keebler J."/>
            <person name="Kisamo H."/>
            <person name="Kovar C.L."/>
            <person name="Lago L.A."/>
            <person name="Lai C.-Y."/>
            <person name="Laidlaw J."/>
            <person name="Lara F."/>
            <person name="Le T.-K."/>
            <person name="Lee S.L."/>
            <person name="Legall F.H."/>
            <person name="Lemon S.J."/>
            <person name="Lewis L.R."/>
            <person name="Li B."/>
            <person name="Liu Y."/>
            <person name="Liu Y.-S."/>
            <person name="Lopez J."/>
            <person name="Lozado R.J."/>
            <person name="Lu J."/>
            <person name="Madu R.C."/>
            <person name="Maheshwari M."/>
            <person name="Maheshwari R."/>
            <person name="Malloy K."/>
            <person name="Martinez E."/>
            <person name="Mathew T."/>
            <person name="Mercado I.C."/>
            <person name="Mercado C."/>
            <person name="Meyer B."/>
            <person name="Montgomery K."/>
            <person name="Morgan M.B."/>
            <person name="Munidasa M."/>
            <person name="Nazareth L.V."/>
            <person name="Nelson J."/>
            <person name="Ng B.M."/>
            <person name="Nguyen N.B."/>
            <person name="Nguyen P.Q."/>
            <person name="Nguyen T."/>
            <person name="Obregon M."/>
            <person name="Okwuonu G.O."/>
            <person name="Onwere C.G."/>
            <person name="Orozco G."/>
            <person name="Parra A."/>
            <person name="Patel S."/>
            <person name="Patil S."/>
            <person name="Perez A."/>
            <person name="Perez Y."/>
            <person name="Pham C."/>
            <person name="Primus E.L."/>
            <person name="Pu L.-L."/>
            <person name="Puazo M."/>
            <person name="Qin X."/>
            <person name="Quiroz J.B."/>
            <person name="Reese J."/>
            <person name="Richards S."/>
            <person name="Rives C.M."/>
            <person name="Robberts R."/>
            <person name="Ruiz S.J."/>
            <person name="Ruiz M.J."/>
            <person name="Santibanez J."/>
            <person name="Schneider B.W."/>
            <person name="Sisson I."/>
            <person name="Smith M."/>
            <person name="Sodergren E."/>
            <person name="Song X.-Z."/>
            <person name="Song B.B."/>
            <person name="Summersgill H."/>
            <person name="Thelus R."/>
            <person name="Thornton R.D."/>
            <person name="Trejos Z.Y."/>
            <person name="Usmani K."/>
            <person name="Vattathil S."/>
            <person name="Villasana D."/>
            <person name="Walker D.L."/>
            <person name="Wang S."/>
            <person name="Wang K."/>
            <person name="White C.S."/>
            <person name="Williams A.C."/>
            <person name="Williamson J."/>
            <person name="Wilson K."/>
            <person name="Woghiren I.O."/>
            <person name="Woodworth J.R."/>
            <person name="Worley K.C."/>
            <person name="Wright R.A."/>
            <person name="Wu W."/>
            <person name="Young L."/>
            <person name="Zhang L."/>
            <person name="Zhang J."/>
            <person name="Zhu Y."/>
            <person name="Muzny D.M."/>
            <person name="Weinstock G."/>
            <person name="Gibbs R.A."/>
        </authorList>
    </citation>
    <scope>NUCLEOTIDE SEQUENCE [LARGE SCALE GENOMIC DNA]</scope>
    <source>
        <strain evidence="4">LSR1</strain>
    </source>
</reference>
<feature type="compositionally biased region" description="Low complexity" evidence="1">
    <location>
        <begin position="133"/>
        <end position="143"/>
    </location>
</feature>
<name>A0A8R2B8A2_ACYPI</name>
<dbReference type="InterPro" id="IPR048366">
    <property type="entry name" value="TNP-like_GBD"/>
</dbReference>
<dbReference type="RefSeq" id="XP_008186041.1">
    <property type="nucleotide sequence ID" value="XM_008187819.1"/>
</dbReference>